<dbReference type="PROSITE" id="PS01242">
    <property type="entry name" value="ZF_FPG_1"/>
    <property type="match status" value="1"/>
</dbReference>
<feature type="binding site" evidence="15">
    <location>
        <position position="111"/>
    </location>
    <ligand>
        <name>DNA</name>
        <dbReference type="ChEBI" id="CHEBI:16991"/>
    </ligand>
</feature>
<evidence type="ECO:0000256" key="6">
    <source>
        <dbReference type="ARBA" id="ARBA00022771"/>
    </source>
</evidence>
<comment type="cofactor">
    <cofactor evidence="15">
        <name>Zn(2+)</name>
        <dbReference type="ChEBI" id="CHEBI:29105"/>
    </cofactor>
    <text evidence="15">Binds 1 zinc ion per subunit.</text>
</comment>
<comment type="catalytic activity">
    <reaction evidence="1 15">
        <text>Hydrolysis of DNA containing ring-opened 7-methylguanine residues, releasing 2,6-diamino-4-hydroxy-5-(N-methyl)formamidopyrimidine.</text>
        <dbReference type="EC" id="3.2.2.23"/>
    </reaction>
</comment>
<dbReference type="InterPro" id="IPR035937">
    <property type="entry name" value="FPG_N"/>
</dbReference>
<comment type="caution">
    <text evidence="18">The sequence shown here is derived from an EMBL/GenBank/DDBJ whole genome shotgun (WGS) entry which is preliminary data.</text>
</comment>
<dbReference type="PANTHER" id="PTHR22993">
    <property type="entry name" value="FORMAMIDOPYRIMIDINE-DNA GLYCOSYLASE"/>
    <property type="match status" value="1"/>
</dbReference>
<dbReference type="EMBL" id="MOXJ01000049">
    <property type="protein sequence ID" value="PDO09279.1"/>
    <property type="molecule type" value="Genomic_DNA"/>
</dbReference>
<feature type="active site" description="Proton donor; for beta-elimination activity" evidence="15">
    <location>
        <position position="59"/>
    </location>
</feature>
<dbReference type="PROSITE" id="PS51066">
    <property type="entry name" value="ZF_FPG_2"/>
    <property type="match status" value="1"/>
</dbReference>
<dbReference type="Gene3D" id="1.10.8.50">
    <property type="match status" value="1"/>
</dbReference>
<dbReference type="EC" id="3.2.2.23" evidence="15"/>
<evidence type="ECO:0000259" key="17">
    <source>
        <dbReference type="PROSITE" id="PS51068"/>
    </source>
</evidence>
<evidence type="ECO:0000256" key="10">
    <source>
        <dbReference type="ARBA" id="ARBA00023204"/>
    </source>
</evidence>
<keyword evidence="12 15" id="KW-0511">Multifunctional enzyme</keyword>
<dbReference type="GO" id="GO:0034039">
    <property type="term" value="F:8-oxo-7,8-dihydroguanine DNA N-glycosylase activity"/>
    <property type="evidence" value="ECO:0007669"/>
    <property type="project" value="TreeGrafter"/>
</dbReference>
<dbReference type="InterPro" id="IPR020629">
    <property type="entry name" value="FPG_Glyclase"/>
</dbReference>
<feature type="domain" description="Formamidopyrimidine-DNA glycosylase catalytic" evidence="17">
    <location>
        <begin position="2"/>
        <end position="114"/>
    </location>
</feature>
<dbReference type="Pfam" id="PF06827">
    <property type="entry name" value="zf-FPG_IleRS"/>
    <property type="match status" value="1"/>
</dbReference>
<keyword evidence="6 15" id="KW-0863">Zinc-finger</keyword>
<dbReference type="GO" id="GO:0140078">
    <property type="term" value="F:class I DNA-(apurinic or apyrimidinic site) endonuclease activity"/>
    <property type="evidence" value="ECO:0007669"/>
    <property type="project" value="UniProtKB-EC"/>
</dbReference>
<keyword evidence="13 15" id="KW-0326">Glycosidase</keyword>
<feature type="active site" description="Schiff-base intermediate with DNA" evidence="15">
    <location>
        <position position="2"/>
    </location>
</feature>
<dbReference type="AlphaFoldDB" id="A0A2A6DXK1"/>
<comment type="catalytic activity">
    <reaction evidence="14 15">
        <text>2'-deoxyribonucleotide-(2'-deoxyribose 5'-phosphate)-2'-deoxyribonucleotide-DNA = a 3'-end 2'-deoxyribonucleotide-(2,3-dehydro-2,3-deoxyribose 5'-phosphate)-DNA + a 5'-end 5'-phospho-2'-deoxyribonucleoside-DNA + H(+)</text>
        <dbReference type="Rhea" id="RHEA:66592"/>
        <dbReference type="Rhea" id="RHEA-COMP:13180"/>
        <dbReference type="Rhea" id="RHEA-COMP:16897"/>
        <dbReference type="Rhea" id="RHEA-COMP:17067"/>
        <dbReference type="ChEBI" id="CHEBI:15378"/>
        <dbReference type="ChEBI" id="CHEBI:136412"/>
        <dbReference type="ChEBI" id="CHEBI:157695"/>
        <dbReference type="ChEBI" id="CHEBI:167181"/>
        <dbReference type="EC" id="4.2.99.18"/>
    </reaction>
</comment>
<dbReference type="Gene3D" id="3.20.190.10">
    <property type="entry name" value="MutM-like, N-terminal"/>
    <property type="match status" value="1"/>
</dbReference>
<reference evidence="18 19" key="1">
    <citation type="submission" date="2016-12" db="EMBL/GenBank/DDBJ databases">
        <title>Candidatus Reconcilibacillus cellulovorans genome.</title>
        <authorList>
            <person name="Kolinko S."/>
            <person name="Wu Y.-W."/>
            <person name="Tachea F."/>
            <person name="Denzel E."/>
            <person name="Hiras J."/>
            <person name="Baecker N."/>
            <person name="Chan L.J."/>
            <person name="Eichorst S.A."/>
            <person name="Frey D."/>
            <person name="Adams P.D."/>
            <person name="Pray T."/>
            <person name="Tanjore D."/>
            <person name="Petzold C.J."/>
            <person name="Gladden J.M."/>
            <person name="Simmons B.A."/>
            <person name="Singer S.W."/>
        </authorList>
    </citation>
    <scope>NUCLEOTIDE SEQUENCE [LARGE SCALE GENOMIC DNA]</scope>
    <source>
        <strain evidence="18">JTherm</strain>
    </source>
</reference>
<dbReference type="NCBIfam" id="NF002211">
    <property type="entry name" value="PRK01103.1"/>
    <property type="match status" value="1"/>
</dbReference>
<dbReference type="SUPFAM" id="SSF81624">
    <property type="entry name" value="N-terminal domain of MutM-like DNA repair proteins"/>
    <property type="match status" value="1"/>
</dbReference>
<feature type="domain" description="FPG-type" evidence="16">
    <location>
        <begin position="239"/>
        <end position="273"/>
    </location>
</feature>
<dbReference type="GO" id="GO:0003684">
    <property type="term" value="F:damaged DNA binding"/>
    <property type="evidence" value="ECO:0007669"/>
    <property type="project" value="InterPro"/>
</dbReference>
<evidence type="ECO:0000256" key="8">
    <source>
        <dbReference type="ARBA" id="ARBA00022833"/>
    </source>
</evidence>
<dbReference type="FunFam" id="1.10.8.50:FF:000003">
    <property type="entry name" value="Formamidopyrimidine-DNA glycosylase"/>
    <property type="match status" value="1"/>
</dbReference>
<keyword evidence="5 15" id="KW-0227">DNA damage</keyword>
<name>A0A2A6DXK1_9BACL</name>
<keyword evidence="4 15" id="KW-0479">Metal-binding</keyword>
<dbReference type="GO" id="GO:0008270">
    <property type="term" value="F:zinc ion binding"/>
    <property type="evidence" value="ECO:0007669"/>
    <property type="project" value="UniProtKB-UniRule"/>
</dbReference>
<dbReference type="Pfam" id="PF06831">
    <property type="entry name" value="H2TH"/>
    <property type="match status" value="1"/>
</dbReference>
<sequence length="275" mass="29940">MPELPEVENVRRTLQDIVGATIARVDVRLPRIVRRPADPAEFAAALAGRTVLAVGRRGKFLRIVTDGPVLVAHMRMEGRFAVCRAKEPEEAHTHVVFALSDGRELRYRDVRQFGTMDLFAPGEEFRLPPLAALGVEPLDPAFTPEALAGMLRKTTVAVKSFLLNQSYVAGIGNIYADESLFAARLHPLRPANSLAPDEVRRLHAAIVATLVRAVNAGGSTVRSYVDGRGTAGSYQHRLCVYGREGLPCPACGRPIEKCRVGGRGTHFCPACQRLA</sequence>
<keyword evidence="8 15" id="KW-0862">Zinc</keyword>
<dbReference type="InterPro" id="IPR010663">
    <property type="entry name" value="Znf_FPG/IleRS"/>
</dbReference>
<dbReference type="CDD" id="cd08966">
    <property type="entry name" value="EcFpg-like_N"/>
    <property type="match status" value="1"/>
</dbReference>
<dbReference type="InterPro" id="IPR015887">
    <property type="entry name" value="DNA_glyclase_Znf_dom_DNA_BS"/>
</dbReference>
<gene>
    <name evidence="15" type="primary">mutM</name>
    <name evidence="15" type="synonym">fpg</name>
    <name evidence="18" type="ORF">BLM47_13400</name>
</gene>
<dbReference type="NCBIfam" id="TIGR00577">
    <property type="entry name" value="fpg"/>
    <property type="match status" value="1"/>
</dbReference>
<dbReference type="PANTHER" id="PTHR22993:SF9">
    <property type="entry name" value="FORMAMIDOPYRIMIDINE-DNA GLYCOSYLASE"/>
    <property type="match status" value="1"/>
</dbReference>
<comment type="subunit">
    <text evidence="3 15">Monomer.</text>
</comment>
<dbReference type="InterPro" id="IPR000214">
    <property type="entry name" value="Znf_DNA_glyclase/AP_lyase"/>
</dbReference>
<keyword evidence="9 15" id="KW-0238">DNA-binding</keyword>
<dbReference type="Pfam" id="PF01149">
    <property type="entry name" value="Fapy_DNA_glyco"/>
    <property type="match status" value="1"/>
</dbReference>
<organism evidence="18 19">
    <name type="scientific">Candidatus Reconcilbacillus cellulovorans</name>
    <dbReference type="NCBI Taxonomy" id="1906605"/>
    <lineage>
        <taxon>Bacteria</taxon>
        <taxon>Bacillati</taxon>
        <taxon>Bacillota</taxon>
        <taxon>Bacilli</taxon>
        <taxon>Bacillales</taxon>
        <taxon>Paenibacillaceae</taxon>
        <taxon>Candidatus Reconcilbacillus</taxon>
    </lineage>
</organism>
<comment type="function">
    <text evidence="15">Involved in base excision repair of DNA damaged by oxidation or by mutagenic agents. Acts as DNA glycosylase that recognizes and removes damaged bases. Has a preference for oxidized purines, such as 7,8-dihydro-8-oxoguanine (8-oxoG). Has AP (apurinic/apyrimidinic) lyase activity and introduces nicks in the DNA strand. Cleaves the DNA backbone by beta-delta elimination to generate a single-strand break at the site of the removed base with both 3'- and 5'-phosphates.</text>
</comment>
<accession>A0A2A6DXK1</accession>
<keyword evidence="11 15" id="KW-0456">Lyase</keyword>
<dbReference type="PROSITE" id="PS51068">
    <property type="entry name" value="FPG_CAT"/>
    <property type="match status" value="1"/>
</dbReference>
<evidence type="ECO:0000256" key="2">
    <source>
        <dbReference type="ARBA" id="ARBA00009409"/>
    </source>
</evidence>
<feature type="active site" description="Proton donor" evidence="15">
    <location>
        <position position="3"/>
    </location>
</feature>
<evidence type="ECO:0000256" key="15">
    <source>
        <dbReference type="HAMAP-Rule" id="MF_00103"/>
    </source>
</evidence>
<protein>
    <recommendedName>
        <fullName evidence="15">Formamidopyrimidine-DNA glycosylase</fullName>
        <shortName evidence="15">Fapy-DNA glycosylase</shortName>
        <ecNumber evidence="15">3.2.2.23</ecNumber>
    </recommendedName>
    <alternativeName>
        <fullName evidence="15">DNA-(apurinic or apyrimidinic site) lyase MutM</fullName>
        <shortName evidence="15">AP lyase MutM</shortName>
        <ecNumber evidence="15">4.2.99.18</ecNumber>
    </alternativeName>
</protein>
<dbReference type="InterPro" id="IPR015886">
    <property type="entry name" value="H2TH_FPG"/>
</dbReference>
<comment type="caution">
    <text evidence="15">Lacks conserved residue(s) required for the propagation of feature annotation.</text>
</comment>
<comment type="similarity">
    <text evidence="2 15">Belongs to the FPG family.</text>
</comment>
<evidence type="ECO:0000256" key="14">
    <source>
        <dbReference type="ARBA" id="ARBA00044632"/>
    </source>
</evidence>
<proteinExistence type="inferred from homology"/>
<dbReference type="Proteomes" id="UP000243688">
    <property type="component" value="Unassembled WGS sequence"/>
</dbReference>
<dbReference type="GO" id="GO:0003690">
    <property type="term" value="F:double-stranded DNA binding"/>
    <property type="evidence" value="ECO:0007669"/>
    <property type="project" value="UniProtKB-ARBA"/>
</dbReference>
<dbReference type="HAMAP" id="MF_00103">
    <property type="entry name" value="Fapy_DNA_glycosyl"/>
    <property type="match status" value="1"/>
</dbReference>
<evidence type="ECO:0000256" key="13">
    <source>
        <dbReference type="ARBA" id="ARBA00023295"/>
    </source>
</evidence>
<dbReference type="SMART" id="SM00898">
    <property type="entry name" value="Fapy_DNA_glyco"/>
    <property type="match status" value="1"/>
</dbReference>
<dbReference type="SUPFAM" id="SSF46946">
    <property type="entry name" value="S13-like H2TH domain"/>
    <property type="match status" value="1"/>
</dbReference>
<dbReference type="GO" id="GO:0006284">
    <property type="term" value="P:base-excision repair"/>
    <property type="evidence" value="ECO:0007669"/>
    <property type="project" value="InterPro"/>
</dbReference>
<evidence type="ECO:0000256" key="4">
    <source>
        <dbReference type="ARBA" id="ARBA00022723"/>
    </source>
</evidence>
<evidence type="ECO:0000256" key="11">
    <source>
        <dbReference type="ARBA" id="ARBA00023239"/>
    </source>
</evidence>
<dbReference type="InterPro" id="IPR012319">
    <property type="entry name" value="FPG_cat"/>
</dbReference>
<evidence type="ECO:0000256" key="7">
    <source>
        <dbReference type="ARBA" id="ARBA00022801"/>
    </source>
</evidence>
<dbReference type="SMART" id="SM01232">
    <property type="entry name" value="H2TH"/>
    <property type="match status" value="1"/>
</dbReference>
<evidence type="ECO:0000256" key="9">
    <source>
        <dbReference type="ARBA" id="ARBA00023125"/>
    </source>
</evidence>
<evidence type="ECO:0000259" key="16">
    <source>
        <dbReference type="PROSITE" id="PS51066"/>
    </source>
</evidence>
<evidence type="ECO:0000256" key="5">
    <source>
        <dbReference type="ARBA" id="ARBA00022763"/>
    </source>
</evidence>
<evidence type="ECO:0000256" key="3">
    <source>
        <dbReference type="ARBA" id="ARBA00011245"/>
    </source>
</evidence>
<keyword evidence="7 15" id="KW-0378">Hydrolase</keyword>
<evidence type="ECO:0000313" key="19">
    <source>
        <dbReference type="Proteomes" id="UP000243688"/>
    </source>
</evidence>
<feature type="active site" description="Proton donor; for delta-elimination activity" evidence="15">
    <location>
        <position position="263"/>
    </location>
</feature>
<evidence type="ECO:0000256" key="12">
    <source>
        <dbReference type="ARBA" id="ARBA00023268"/>
    </source>
</evidence>
<dbReference type="EC" id="4.2.99.18" evidence="15"/>
<evidence type="ECO:0000313" key="18">
    <source>
        <dbReference type="EMBL" id="PDO09279.1"/>
    </source>
</evidence>
<keyword evidence="10 15" id="KW-0234">DNA repair</keyword>
<evidence type="ECO:0000256" key="1">
    <source>
        <dbReference type="ARBA" id="ARBA00001668"/>
    </source>
</evidence>
<dbReference type="SUPFAM" id="SSF57716">
    <property type="entry name" value="Glucocorticoid receptor-like (DNA-binding domain)"/>
    <property type="match status" value="1"/>
</dbReference>
<feature type="binding site" evidence="15">
    <location>
        <position position="92"/>
    </location>
    <ligand>
        <name>DNA</name>
        <dbReference type="ChEBI" id="CHEBI:16991"/>
    </ligand>
</feature>
<dbReference type="InterPro" id="IPR010979">
    <property type="entry name" value="Ribosomal_uS13-like_H2TH"/>
</dbReference>